<dbReference type="InterPro" id="IPR013740">
    <property type="entry name" value="Redoxin"/>
</dbReference>
<dbReference type="InterPro" id="IPR013766">
    <property type="entry name" value="Thioredoxin_domain"/>
</dbReference>
<evidence type="ECO:0000313" key="7">
    <source>
        <dbReference type="Proteomes" id="UP001597525"/>
    </source>
</evidence>
<feature type="domain" description="Thioredoxin" evidence="5">
    <location>
        <begin position="367"/>
        <end position="501"/>
    </location>
</feature>
<gene>
    <name evidence="6" type="ORF">ACFS7Y_00215</name>
</gene>
<dbReference type="PROSITE" id="PS51352">
    <property type="entry name" value="THIOREDOXIN_2"/>
    <property type="match status" value="1"/>
</dbReference>
<accession>A0ABW6BBA1</accession>
<evidence type="ECO:0000256" key="2">
    <source>
        <dbReference type="ARBA" id="ARBA00022748"/>
    </source>
</evidence>
<evidence type="ECO:0000256" key="3">
    <source>
        <dbReference type="ARBA" id="ARBA00023157"/>
    </source>
</evidence>
<evidence type="ECO:0000313" key="6">
    <source>
        <dbReference type="EMBL" id="MFD2965794.1"/>
    </source>
</evidence>
<keyword evidence="3" id="KW-1015">Disulfide bond</keyword>
<dbReference type="PROSITE" id="PS51257">
    <property type="entry name" value="PROKAR_LIPOPROTEIN"/>
    <property type="match status" value="1"/>
</dbReference>
<dbReference type="Pfam" id="PF08534">
    <property type="entry name" value="Redoxin"/>
    <property type="match status" value="1"/>
</dbReference>
<dbReference type="InterPro" id="IPR050553">
    <property type="entry name" value="Thioredoxin_ResA/DsbE_sf"/>
</dbReference>
<dbReference type="InterPro" id="IPR036249">
    <property type="entry name" value="Thioredoxin-like_sf"/>
</dbReference>
<organism evidence="6 7">
    <name type="scientific">Sphingobacterium bambusae</name>
    <dbReference type="NCBI Taxonomy" id="662858"/>
    <lineage>
        <taxon>Bacteria</taxon>
        <taxon>Pseudomonadati</taxon>
        <taxon>Bacteroidota</taxon>
        <taxon>Sphingobacteriia</taxon>
        <taxon>Sphingobacteriales</taxon>
        <taxon>Sphingobacteriaceae</taxon>
        <taxon>Sphingobacterium</taxon>
    </lineage>
</organism>
<keyword evidence="4" id="KW-0676">Redox-active center</keyword>
<dbReference type="EMBL" id="JBHUPB010000001">
    <property type="protein sequence ID" value="MFD2965794.1"/>
    <property type="molecule type" value="Genomic_DNA"/>
</dbReference>
<evidence type="ECO:0000259" key="5">
    <source>
        <dbReference type="PROSITE" id="PS51352"/>
    </source>
</evidence>
<sequence>MKTKLICICSLLVIFSCELTRGSCIDTASIVAGTSKITGDISTLDNVNRSDISVIVQVPYMISGEHINYETVVDRSGNFSLEFDVEAKKTIVSLYADIDPSKVFTIEVLNGNVTKVNISYDSSLNAKFTEVKPLQNKRDISRTIELLHKMLTYRTEPIPLYNKSPDEYLNYIGRAVSERLEIFVNKDTSLSKEAKEGISDELRLLMYAHHALDYNNEMTRNYYNVTQDRESEPEIHQIDRSYYRFLKDLNLNMPDFQQRFAFPEFQRYILRDEVLDIPLIGDKEITTWIASVKDILADLINLNEGSYYDILAANVYARQLNEELKPLSQRQKDNITKYWKNNEVSKILFRKNEQVTDLNKVKSPVVINETPQVPNNKIMETIVSKYKGKVVFIDFWATWCGPCLEAMRKFRDTKAEFLDKDVVFVYITNSSSPPKLWEEKIKGIGNEHYYLTDDQWIQIMDDFDFESIPSYLIYNKERELTTKFTGFMRNDEVKEVINNLL</sequence>
<dbReference type="SUPFAM" id="SSF52833">
    <property type="entry name" value="Thioredoxin-like"/>
    <property type="match status" value="1"/>
</dbReference>
<comment type="caution">
    <text evidence="6">The sequence shown here is derived from an EMBL/GenBank/DDBJ whole genome shotgun (WGS) entry which is preliminary data.</text>
</comment>
<proteinExistence type="predicted"/>
<dbReference type="PANTHER" id="PTHR42852:SF6">
    <property type="entry name" value="THIOL:DISULFIDE INTERCHANGE PROTEIN DSBE"/>
    <property type="match status" value="1"/>
</dbReference>
<dbReference type="Proteomes" id="UP001597525">
    <property type="component" value="Unassembled WGS sequence"/>
</dbReference>
<dbReference type="RefSeq" id="WP_320184674.1">
    <property type="nucleotide sequence ID" value="NZ_CP138332.1"/>
</dbReference>
<dbReference type="PANTHER" id="PTHR42852">
    <property type="entry name" value="THIOL:DISULFIDE INTERCHANGE PROTEIN DSBE"/>
    <property type="match status" value="1"/>
</dbReference>
<dbReference type="Gene3D" id="3.40.30.10">
    <property type="entry name" value="Glutaredoxin"/>
    <property type="match status" value="1"/>
</dbReference>
<evidence type="ECO:0000256" key="1">
    <source>
        <dbReference type="ARBA" id="ARBA00004196"/>
    </source>
</evidence>
<keyword evidence="7" id="KW-1185">Reference proteome</keyword>
<dbReference type="CDD" id="cd02966">
    <property type="entry name" value="TlpA_like_family"/>
    <property type="match status" value="1"/>
</dbReference>
<comment type="subcellular location">
    <subcellularLocation>
        <location evidence="1">Cell envelope</location>
    </subcellularLocation>
</comment>
<protein>
    <submittedName>
        <fullName evidence="6">TlpA family protein disulfide reductase</fullName>
    </submittedName>
</protein>
<evidence type="ECO:0000256" key="4">
    <source>
        <dbReference type="ARBA" id="ARBA00023284"/>
    </source>
</evidence>
<reference evidence="7" key="1">
    <citation type="journal article" date="2019" name="Int. J. Syst. Evol. Microbiol.">
        <title>The Global Catalogue of Microorganisms (GCM) 10K type strain sequencing project: providing services to taxonomists for standard genome sequencing and annotation.</title>
        <authorList>
            <consortium name="The Broad Institute Genomics Platform"/>
            <consortium name="The Broad Institute Genome Sequencing Center for Infectious Disease"/>
            <person name="Wu L."/>
            <person name="Ma J."/>
        </authorList>
    </citation>
    <scope>NUCLEOTIDE SEQUENCE [LARGE SCALE GENOMIC DNA]</scope>
    <source>
        <strain evidence="7">KCTC 22814</strain>
    </source>
</reference>
<keyword evidence="2" id="KW-0201">Cytochrome c-type biogenesis</keyword>
<name>A0ABW6BBA1_9SPHI</name>